<keyword evidence="1" id="KW-0677">Repeat</keyword>
<sequence length="194" mass="22056">MAEHNAESALTREELTELQMAFQEFDKDGNGFIDRRELLNVMRCLGLNPSSMEVVEMLASVDEDGSGTIDFEEFVILMTTKLPGATDVSDPIETLYSSEILREAFRVFDKDGLGYVHESELRYNLTHLGHKLSDSDVDDLLRHIDIDSDGQFSYQDVVRKLCIQRNFNKNIDANAKRKKSRSKSSLNKSKETLV</sequence>
<dbReference type="EMBL" id="OV696687">
    <property type="protein sequence ID" value="CAH1253910.1"/>
    <property type="molecule type" value="Genomic_DNA"/>
</dbReference>
<dbReference type="InterPro" id="IPR002048">
    <property type="entry name" value="EF_hand_dom"/>
</dbReference>
<dbReference type="Pfam" id="PF13499">
    <property type="entry name" value="EF-hand_7"/>
    <property type="match status" value="2"/>
</dbReference>
<dbReference type="OrthoDB" id="186625at2759"/>
<dbReference type="PROSITE" id="PS00018">
    <property type="entry name" value="EF_HAND_1"/>
    <property type="match status" value="2"/>
</dbReference>
<protein>
    <submittedName>
        <fullName evidence="5">CALM1 protein</fullName>
    </submittedName>
</protein>
<feature type="domain" description="EF-hand" evidence="4">
    <location>
        <begin position="96"/>
        <end position="131"/>
    </location>
</feature>
<proteinExistence type="predicted"/>
<dbReference type="PANTHER" id="PTHR45917">
    <property type="entry name" value="CALCIUM-BINDING PROTEIN 1-RELATED"/>
    <property type="match status" value="1"/>
</dbReference>
<keyword evidence="2" id="KW-0106">Calcium</keyword>
<reference evidence="5" key="1">
    <citation type="submission" date="2022-01" db="EMBL/GenBank/DDBJ databases">
        <authorList>
            <person name="Braso-Vives M."/>
        </authorList>
    </citation>
    <scope>NUCLEOTIDE SEQUENCE</scope>
</reference>
<evidence type="ECO:0000256" key="3">
    <source>
        <dbReference type="SAM" id="MobiDB-lite"/>
    </source>
</evidence>
<dbReference type="CDD" id="cd00051">
    <property type="entry name" value="EFh"/>
    <property type="match status" value="1"/>
</dbReference>
<organism evidence="5 6">
    <name type="scientific">Branchiostoma lanceolatum</name>
    <name type="common">Common lancelet</name>
    <name type="synonym">Amphioxus lanceolatum</name>
    <dbReference type="NCBI Taxonomy" id="7740"/>
    <lineage>
        <taxon>Eukaryota</taxon>
        <taxon>Metazoa</taxon>
        <taxon>Chordata</taxon>
        <taxon>Cephalochordata</taxon>
        <taxon>Leptocardii</taxon>
        <taxon>Amphioxiformes</taxon>
        <taxon>Branchiostomatidae</taxon>
        <taxon>Branchiostoma</taxon>
    </lineage>
</organism>
<name>A0A8J9ZHS1_BRALA</name>
<dbReference type="GO" id="GO:0005509">
    <property type="term" value="F:calcium ion binding"/>
    <property type="evidence" value="ECO:0007669"/>
    <property type="project" value="InterPro"/>
</dbReference>
<dbReference type="AlphaFoldDB" id="A0A8J9ZHS1"/>
<feature type="domain" description="EF-hand" evidence="4">
    <location>
        <begin position="49"/>
        <end position="84"/>
    </location>
</feature>
<dbReference type="SMART" id="SM00054">
    <property type="entry name" value="EFh"/>
    <property type="match status" value="4"/>
</dbReference>
<evidence type="ECO:0000313" key="5">
    <source>
        <dbReference type="EMBL" id="CAH1253910.1"/>
    </source>
</evidence>
<dbReference type="GO" id="GO:0043226">
    <property type="term" value="C:organelle"/>
    <property type="evidence" value="ECO:0007669"/>
    <property type="project" value="UniProtKB-ARBA"/>
</dbReference>
<dbReference type="InterPro" id="IPR011992">
    <property type="entry name" value="EF-hand-dom_pair"/>
</dbReference>
<gene>
    <name evidence="5" type="primary">CALM1</name>
    <name evidence="5" type="ORF">BLAG_LOCUS13506</name>
</gene>
<dbReference type="PROSITE" id="PS50222">
    <property type="entry name" value="EF_HAND_2"/>
    <property type="match status" value="3"/>
</dbReference>
<dbReference type="InterPro" id="IPR018247">
    <property type="entry name" value="EF_Hand_1_Ca_BS"/>
</dbReference>
<dbReference type="Gene3D" id="1.10.238.10">
    <property type="entry name" value="EF-hand"/>
    <property type="match status" value="2"/>
</dbReference>
<keyword evidence="6" id="KW-1185">Reference proteome</keyword>
<dbReference type="PANTHER" id="PTHR45917:SF12">
    <property type="entry name" value="CALMODULIN-ALPHA-LIKE"/>
    <property type="match status" value="1"/>
</dbReference>
<feature type="region of interest" description="Disordered" evidence="3">
    <location>
        <begin position="174"/>
        <end position="194"/>
    </location>
</feature>
<dbReference type="Proteomes" id="UP000838412">
    <property type="component" value="Chromosome 2"/>
</dbReference>
<evidence type="ECO:0000256" key="1">
    <source>
        <dbReference type="ARBA" id="ARBA00022737"/>
    </source>
</evidence>
<feature type="domain" description="EF-hand" evidence="4">
    <location>
        <begin position="13"/>
        <end position="48"/>
    </location>
</feature>
<evidence type="ECO:0000313" key="6">
    <source>
        <dbReference type="Proteomes" id="UP000838412"/>
    </source>
</evidence>
<accession>A0A8J9ZHS1</accession>
<dbReference type="SUPFAM" id="SSF47473">
    <property type="entry name" value="EF-hand"/>
    <property type="match status" value="1"/>
</dbReference>
<evidence type="ECO:0000259" key="4">
    <source>
        <dbReference type="PROSITE" id="PS50222"/>
    </source>
</evidence>
<dbReference type="FunFam" id="1.10.238.10:FF:000178">
    <property type="entry name" value="Calmodulin-2 A"/>
    <property type="match status" value="1"/>
</dbReference>
<evidence type="ECO:0000256" key="2">
    <source>
        <dbReference type="ARBA" id="ARBA00022837"/>
    </source>
</evidence>
<dbReference type="InterPro" id="IPR043582">
    <property type="entry name" value="CaBP1/2/4/5"/>
</dbReference>